<comment type="subcellular location">
    <subcellularLocation>
        <location evidence="2">Secreted</location>
    </subcellularLocation>
</comment>
<keyword evidence="10" id="KW-0044">Antibiotic</keyword>
<evidence type="ECO:0000313" key="20">
    <source>
        <dbReference type="RefSeq" id="XP_034277626.1"/>
    </source>
</evidence>
<feature type="domain" description="Amine oxidase" evidence="18">
    <location>
        <begin position="76"/>
        <end position="508"/>
    </location>
</feature>
<evidence type="ECO:0000256" key="11">
    <source>
        <dbReference type="ARBA" id="ARBA00023157"/>
    </source>
</evidence>
<evidence type="ECO:0000256" key="2">
    <source>
        <dbReference type="ARBA" id="ARBA00004613"/>
    </source>
</evidence>
<feature type="binding site" evidence="15">
    <location>
        <begin position="96"/>
        <end position="97"/>
    </location>
    <ligand>
        <name>FAD</name>
        <dbReference type="ChEBI" id="CHEBI:57692"/>
    </ligand>
</feature>
<dbReference type="InterPro" id="IPR050281">
    <property type="entry name" value="Flavin_monoamine_oxidase"/>
</dbReference>
<keyword evidence="17" id="KW-0732">Signal</keyword>
<proteinExistence type="inferred from homology"/>
<evidence type="ECO:0000256" key="5">
    <source>
        <dbReference type="ARBA" id="ARBA00022529"/>
    </source>
</evidence>
<evidence type="ECO:0000256" key="12">
    <source>
        <dbReference type="ARBA" id="ARBA00023180"/>
    </source>
</evidence>
<dbReference type="GeneID" id="117668047"/>
<evidence type="ECO:0000256" key="1">
    <source>
        <dbReference type="ARBA" id="ARBA00001974"/>
    </source>
</evidence>
<dbReference type="SUPFAM" id="SSF54373">
    <property type="entry name" value="FAD-linked reductases, C-terminal domain"/>
    <property type="match status" value="1"/>
</dbReference>
<dbReference type="FunFam" id="1.10.405.10:FF:000004">
    <property type="entry name" value="Amine oxidase"/>
    <property type="match status" value="1"/>
</dbReference>
<keyword evidence="4" id="KW-0964">Secreted</keyword>
<feature type="chain" id="PRO_5028340111" description="Amine oxidase" evidence="17">
    <location>
        <begin position="35"/>
        <end position="525"/>
    </location>
</feature>
<feature type="signal peptide" evidence="17">
    <location>
        <begin position="1"/>
        <end position="34"/>
    </location>
</feature>
<dbReference type="FunFam" id="3.50.50.60:FF:000450">
    <property type="entry name" value="Amine oxidase"/>
    <property type="match status" value="1"/>
</dbReference>
<evidence type="ECO:0000313" key="19">
    <source>
        <dbReference type="Proteomes" id="UP001652622"/>
    </source>
</evidence>
<dbReference type="GO" id="GO:0001716">
    <property type="term" value="F:L-amino-acid oxidase activity"/>
    <property type="evidence" value="ECO:0007669"/>
    <property type="project" value="UniProtKB-EC"/>
</dbReference>
<dbReference type="InterPro" id="IPR002937">
    <property type="entry name" value="Amino_oxidase"/>
</dbReference>
<dbReference type="RefSeq" id="XP_034277626.1">
    <property type="nucleotide sequence ID" value="XM_034421735.1"/>
</dbReference>
<dbReference type="GO" id="GO:0042742">
    <property type="term" value="P:defense response to bacterium"/>
    <property type="evidence" value="ECO:0007669"/>
    <property type="project" value="UniProtKB-KW"/>
</dbReference>
<name>A0A6P9CEC1_PANGU</name>
<keyword evidence="19" id="KW-1185">Reference proteome</keyword>
<keyword evidence="5" id="KW-0929">Antimicrobial</keyword>
<feature type="binding site" evidence="15">
    <location>
        <position position="77"/>
    </location>
    <ligand>
        <name>FAD</name>
        <dbReference type="ChEBI" id="CHEBI:57692"/>
    </ligand>
</feature>
<evidence type="ECO:0000256" key="16">
    <source>
        <dbReference type="RuleBase" id="RU362067"/>
    </source>
</evidence>
<evidence type="ECO:0000256" key="9">
    <source>
        <dbReference type="ARBA" id="ARBA00023002"/>
    </source>
</evidence>
<keyword evidence="6 16" id="KW-0285">Flavoprotein</keyword>
<dbReference type="Gene3D" id="3.50.50.60">
    <property type="entry name" value="FAD/NAD(P)-binding domain"/>
    <property type="match status" value="1"/>
</dbReference>
<evidence type="ECO:0000256" key="13">
    <source>
        <dbReference type="ARBA" id="ARBA00023240"/>
    </source>
</evidence>
<comment type="catalytic activity">
    <reaction evidence="14">
        <text>an L-alpha-amino acid + O2 + H2O = a 2-oxocarboxylate + H2O2 + NH4(+)</text>
        <dbReference type="Rhea" id="RHEA:13781"/>
        <dbReference type="ChEBI" id="CHEBI:15377"/>
        <dbReference type="ChEBI" id="CHEBI:15379"/>
        <dbReference type="ChEBI" id="CHEBI:16240"/>
        <dbReference type="ChEBI" id="CHEBI:28938"/>
        <dbReference type="ChEBI" id="CHEBI:35179"/>
        <dbReference type="ChEBI" id="CHEBI:59869"/>
        <dbReference type="EC" id="1.4.3.2"/>
    </reaction>
</comment>
<dbReference type="AlphaFoldDB" id="A0A6P9CEC1"/>
<dbReference type="GO" id="GO:0009063">
    <property type="term" value="P:amino acid catabolic process"/>
    <property type="evidence" value="ECO:0007669"/>
    <property type="project" value="TreeGrafter"/>
</dbReference>
<feature type="binding site" evidence="15">
    <location>
        <position position="121"/>
    </location>
    <ligand>
        <name>substrate</name>
    </ligand>
</feature>
<feature type="binding site" evidence="15">
    <location>
        <begin position="118"/>
        <end position="121"/>
    </location>
    <ligand>
        <name>FAD</name>
        <dbReference type="ChEBI" id="CHEBI:57692"/>
    </ligand>
</feature>
<evidence type="ECO:0000256" key="17">
    <source>
        <dbReference type="SAM" id="SignalP"/>
    </source>
</evidence>
<evidence type="ECO:0000256" key="7">
    <source>
        <dbReference type="ARBA" id="ARBA00022656"/>
    </source>
</evidence>
<dbReference type="PANTHER" id="PTHR10742">
    <property type="entry name" value="FLAVIN MONOAMINE OXIDASE"/>
    <property type="match status" value="1"/>
</dbReference>
<keyword evidence="13" id="KW-1199">Hemostasis impairing toxin</keyword>
<evidence type="ECO:0000259" key="18">
    <source>
        <dbReference type="Pfam" id="PF01593"/>
    </source>
</evidence>
<evidence type="ECO:0000256" key="10">
    <source>
        <dbReference type="ARBA" id="ARBA00023022"/>
    </source>
</evidence>
<feature type="binding site" evidence="15">
    <location>
        <position position="485"/>
    </location>
    <ligand>
        <name>FAD</name>
        <dbReference type="ChEBI" id="CHEBI:57692"/>
    </ligand>
</feature>
<protein>
    <recommendedName>
        <fullName evidence="16">Amine oxidase</fullName>
        <ecNumber evidence="16">1.4.3.-</ecNumber>
    </recommendedName>
</protein>
<dbReference type="Proteomes" id="UP001652622">
    <property type="component" value="Unplaced"/>
</dbReference>
<dbReference type="KEGG" id="pgut:117668047"/>
<evidence type="ECO:0000256" key="4">
    <source>
        <dbReference type="ARBA" id="ARBA00022525"/>
    </source>
</evidence>
<dbReference type="Gene3D" id="3.90.660.10">
    <property type="match status" value="2"/>
</dbReference>
<evidence type="ECO:0000256" key="8">
    <source>
        <dbReference type="ARBA" id="ARBA00022827"/>
    </source>
</evidence>
<gene>
    <name evidence="20" type="primary">LOC117668047</name>
</gene>
<dbReference type="PANTHER" id="PTHR10742:SF355">
    <property type="entry name" value="AMINE OXIDASE"/>
    <property type="match status" value="1"/>
</dbReference>
<dbReference type="SUPFAM" id="SSF51905">
    <property type="entry name" value="FAD/NAD(P)-binding domain"/>
    <property type="match status" value="1"/>
</dbReference>
<reference evidence="20" key="1">
    <citation type="submission" date="2025-08" db="UniProtKB">
        <authorList>
            <consortium name="RefSeq"/>
        </authorList>
    </citation>
    <scope>IDENTIFICATION</scope>
    <source>
        <tissue evidence="20">Blood</tissue>
    </source>
</reference>
<evidence type="ECO:0000256" key="14">
    <source>
        <dbReference type="ARBA" id="ARBA00047637"/>
    </source>
</evidence>
<evidence type="ECO:0000256" key="6">
    <source>
        <dbReference type="ARBA" id="ARBA00022630"/>
    </source>
</evidence>
<dbReference type="OMA" id="CWETDEH"/>
<keyword evidence="8 16" id="KW-0274">FAD</keyword>
<organism evidence="19 20">
    <name type="scientific">Pantherophis guttatus</name>
    <name type="common">Corn snake</name>
    <name type="synonym">Elaphe guttata</name>
    <dbReference type="NCBI Taxonomy" id="94885"/>
    <lineage>
        <taxon>Eukaryota</taxon>
        <taxon>Metazoa</taxon>
        <taxon>Chordata</taxon>
        <taxon>Craniata</taxon>
        <taxon>Vertebrata</taxon>
        <taxon>Euteleostomi</taxon>
        <taxon>Lepidosauria</taxon>
        <taxon>Squamata</taxon>
        <taxon>Bifurcata</taxon>
        <taxon>Unidentata</taxon>
        <taxon>Episquamata</taxon>
        <taxon>Toxicofera</taxon>
        <taxon>Serpentes</taxon>
        <taxon>Colubroidea</taxon>
        <taxon>Colubridae</taxon>
        <taxon>Colubrinae</taxon>
        <taxon>Pantherophis</taxon>
    </lineage>
</organism>
<evidence type="ECO:0000256" key="3">
    <source>
        <dbReference type="ARBA" id="ARBA00005465"/>
    </source>
</evidence>
<keyword evidence="9 16" id="KW-0560">Oxidoreductase</keyword>
<dbReference type="EC" id="1.4.3.-" evidence="16"/>
<comment type="cofactor">
    <cofactor evidence="1 16">
        <name>FAD</name>
        <dbReference type="ChEBI" id="CHEBI:57692"/>
    </cofactor>
</comment>
<sequence length="525" mass="59633">MAIGVSFTGAYRGRVASLSLILLLMAIWVSENHANEQEDWMKCFEDPNYEELLNTARNGLEKTPKPKRIVIVGAGISGLTAAKLLKDAGHQVHVLEASDRVGGRIKTHREKDWYVELGAMRLPKAHRICHEYIKKFNLPLNPFALSNKNAWYLFRNRRERVSAMNEKSNVFGYPMRRTELGKSAEELYESALDRTTKNCTRLKMKYDSYSTKEYLIKEGNLSSGAVEMIGDFLNEGAGYYMSFFTSVLGYIAFSDENGFEEITGGFDQLPNSFYQEMSRIIHLNSRVEKIIRSGKKVKVFFHKEDEDDSSFLIADYVLVTATAKATRLIKFQPPLSHLKAYALRSLHYTSATKIALVCTDKFWEREGIRGGKSLTDLPTRVVSYPNHDFSGGLGVLLVSYTLHDDADFFAPLSDDECLDVVMDDLSKIHNISKNYLESVCNRHVIQKWALDKFSMGAFAFPTPYQYSFFLKALFQNEGRVYFAGEHTTYPFAWIDSAMKSAIRAASSIHLNAHKSISLELKESAW</sequence>
<evidence type="ECO:0000256" key="15">
    <source>
        <dbReference type="PIRSR" id="PIRSR601613-1"/>
    </source>
</evidence>
<dbReference type="GO" id="GO:0005576">
    <property type="term" value="C:extracellular region"/>
    <property type="evidence" value="ECO:0007669"/>
    <property type="project" value="UniProtKB-SubCell"/>
</dbReference>
<dbReference type="InterPro" id="IPR001613">
    <property type="entry name" value="Flavin_amine_oxidase"/>
</dbReference>
<keyword evidence="7" id="KW-0800">Toxin</keyword>
<dbReference type="InParanoid" id="A0A6P9CEC1"/>
<keyword evidence="11" id="KW-1015">Disulfide bond</keyword>
<dbReference type="PRINTS" id="PR00757">
    <property type="entry name" value="AMINEOXDASEF"/>
</dbReference>
<dbReference type="InterPro" id="IPR036188">
    <property type="entry name" value="FAD/NAD-bd_sf"/>
</dbReference>
<feature type="binding site" evidence="15">
    <location>
        <position position="287"/>
    </location>
    <ligand>
        <name>FAD</name>
        <dbReference type="ChEBI" id="CHEBI:57692"/>
    </ligand>
</feature>
<keyword evidence="12" id="KW-0325">Glycoprotein</keyword>
<dbReference type="Gene3D" id="1.10.405.10">
    <property type="entry name" value="Guanine Nucleotide Dissociation Inhibitor, domain 1"/>
    <property type="match status" value="1"/>
</dbReference>
<comment type="similarity">
    <text evidence="3">Belongs to the flavin monoamine oxidase family. FIG1 subfamily.</text>
</comment>
<accession>A0A6P9CEC1</accession>
<dbReference type="Pfam" id="PF01593">
    <property type="entry name" value="Amino_oxidase"/>
    <property type="match status" value="1"/>
</dbReference>
<dbReference type="GO" id="GO:0090729">
    <property type="term" value="F:toxin activity"/>
    <property type="evidence" value="ECO:0007669"/>
    <property type="project" value="UniProtKB-KW"/>
</dbReference>